<keyword evidence="2" id="KW-1185">Reference proteome</keyword>
<evidence type="ECO:0000313" key="1">
    <source>
        <dbReference type="EMBL" id="MFC6023195.1"/>
    </source>
</evidence>
<comment type="caution">
    <text evidence="1">The sequence shown here is derived from an EMBL/GenBank/DDBJ whole genome shotgun (WGS) entry which is preliminary data.</text>
</comment>
<protein>
    <submittedName>
        <fullName evidence="1">Uncharacterized protein</fullName>
    </submittedName>
</protein>
<organism evidence="1 2">
    <name type="scientific">Plantactinospora solaniradicis</name>
    <dbReference type="NCBI Taxonomy" id="1723736"/>
    <lineage>
        <taxon>Bacteria</taxon>
        <taxon>Bacillati</taxon>
        <taxon>Actinomycetota</taxon>
        <taxon>Actinomycetes</taxon>
        <taxon>Micromonosporales</taxon>
        <taxon>Micromonosporaceae</taxon>
        <taxon>Plantactinospora</taxon>
    </lineage>
</organism>
<dbReference type="Proteomes" id="UP001596203">
    <property type="component" value="Unassembled WGS sequence"/>
</dbReference>
<reference evidence="2" key="1">
    <citation type="journal article" date="2019" name="Int. J. Syst. Evol. Microbiol.">
        <title>The Global Catalogue of Microorganisms (GCM) 10K type strain sequencing project: providing services to taxonomists for standard genome sequencing and annotation.</title>
        <authorList>
            <consortium name="The Broad Institute Genomics Platform"/>
            <consortium name="The Broad Institute Genome Sequencing Center for Infectious Disease"/>
            <person name="Wu L."/>
            <person name="Ma J."/>
        </authorList>
    </citation>
    <scope>NUCLEOTIDE SEQUENCE [LARGE SCALE GENOMIC DNA]</scope>
    <source>
        <strain evidence="2">ZS-35-S2</strain>
    </source>
</reference>
<accession>A0ABW1KP17</accession>
<name>A0ABW1KP17_9ACTN</name>
<evidence type="ECO:0000313" key="2">
    <source>
        <dbReference type="Proteomes" id="UP001596203"/>
    </source>
</evidence>
<dbReference type="EMBL" id="JBHSPR010000085">
    <property type="protein sequence ID" value="MFC6023195.1"/>
    <property type="molecule type" value="Genomic_DNA"/>
</dbReference>
<sequence>MVTEEARYISRDEVEAFVRKMEEWSGRLDDREKILLQAMLTPPETIQGVVPAEKEGFEFSQFTIGVPLESLLCRFRQEETVDKRLYIKSAGPSWVRFIQRRPPVA</sequence>
<gene>
    <name evidence="1" type="ORF">ACFP2T_44475</name>
</gene>
<proteinExistence type="predicted"/>